<dbReference type="Proteomes" id="UP001374803">
    <property type="component" value="Chromosome"/>
</dbReference>
<evidence type="ECO:0000313" key="1">
    <source>
        <dbReference type="EMBL" id="WXB05455.1"/>
    </source>
</evidence>
<gene>
    <name evidence="1" type="ORF">LVJ94_52240</name>
</gene>
<dbReference type="RefSeq" id="WP_394835100.1">
    <property type="nucleotide sequence ID" value="NZ_CP089929.1"/>
</dbReference>
<protein>
    <submittedName>
        <fullName evidence="1">Uncharacterized protein</fullName>
    </submittedName>
</protein>
<name>A0ABZ2L532_9BACT</name>
<accession>A0ABZ2L532</accession>
<keyword evidence="2" id="KW-1185">Reference proteome</keyword>
<proteinExistence type="predicted"/>
<sequence>MRTRRDGPVAGATISSGEIVTTTDTWGRFVLRNVPPKYDLMSTQDGRAQIFHGLTTRRPTIQNHRNDGWFNTTPVHIDYSDATTIGSERITFAVRDDLGTEEIFYGAMGPNTLDSTIFWAGPTSELTGTFLSLEYERPNRYGPPHYLGIATAPMRLLPDQKANFHPIYSPIAKTTTITGVARAAPGTTIYNSYLRLSFGGLYSILDRTHSIYTQPEQFIVPEIAGASWAIEYEAYTTGAPDSSGGARSAMIVPVGADGSVPEVDLPAPPRIISPAEGTTDFGVGSEIVWQGEGACTVSMGDTDYKHSVSFTTLESHLTMPDLSAAGMPLEHGRQYRIFVWCHRRSNRAPSDDPVLDFTDYYLGSPAGTSGYARNFVVTAR</sequence>
<organism evidence="1 2">
    <name type="scientific">Pendulispora rubella</name>
    <dbReference type="NCBI Taxonomy" id="2741070"/>
    <lineage>
        <taxon>Bacteria</taxon>
        <taxon>Pseudomonadati</taxon>
        <taxon>Myxococcota</taxon>
        <taxon>Myxococcia</taxon>
        <taxon>Myxococcales</taxon>
        <taxon>Sorangiineae</taxon>
        <taxon>Pendulisporaceae</taxon>
        <taxon>Pendulispora</taxon>
    </lineage>
</organism>
<reference evidence="1" key="1">
    <citation type="submission" date="2021-12" db="EMBL/GenBank/DDBJ databases">
        <title>Discovery of the Pendulisporaceae a myxobacterial family with distinct sporulation behavior and unique specialized metabolism.</title>
        <authorList>
            <person name="Garcia R."/>
            <person name="Popoff A."/>
            <person name="Bader C.D."/>
            <person name="Loehr J."/>
            <person name="Walesch S."/>
            <person name="Walt C."/>
            <person name="Boldt J."/>
            <person name="Bunk B."/>
            <person name="Haeckl F.J.F.P.J."/>
            <person name="Gunesch A.P."/>
            <person name="Birkelbach J."/>
            <person name="Nuebel U."/>
            <person name="Pietschmann T."/>
            <person name="Bach T."/>
            <person name="Mueller R."/>
        </authorList>
    </citation>
    <scope>NUCLEOTIDE SEQUENCE</scope>
    <source>
        <strain evidence="1">MSr11367</strain>
    </source>
</reference>
<evidence type="ECO:0000313" key="2">
    <source>
        <dbReference type="Proteomes" id="UP001374803"/>
    </source>
</evidence>
<dbReference type="EMBL" id="CP089983">
    <property type="protein sequence ID" value="WXB05455.1"/>
    <property type="molecule type" value="Genomic_DNA"/>
</dbReference>